<dbReference type="CDD" id="cd03271">
    <property type="entry name" value="ABC_UvrA_II"/>
    <property type="match status" value="1"/>
</dbReference>
<gene>
    <name evidence="18" type="primary">uvrA</name>
    <name evidence="18" type="ORF">DRJ04_04550</name>
</gene>
<dbReference type="PROSITE" id="PS00211">
    <property type="entry name" value="ABC_TRANSPORTER_1"/>
    <property type="match status" value="1"/>
</dbReference>
<dbReference type="GO" id="GO:0009380">
    <property type="term" value="C:excinuclease repair complex"/>
    <property type="evidence" value="ECO:0007669"/>
    <property type="project" value="InterPro"/>
</dbReference>
<feature type="domain" description="ABC transporter" evidence="17">
    <location>
        <begin position="185"/>
        <end position="519"/>
    </location>
</feature>
<keyword evidence="2" id="KW-0963">Cytoplasm</keyword>
<evidence type="ECO:0000256" key="15">
    <source>
        <dbReference type="ARBA" id="ARBA00039316"/>
    </source>
</evidence>
<keyword evidence="8" id="KW-0863">Zinc-finger</keyword>
<evidence type="ECO:0000256" key="13">
    <source>
        <dbReference type="ARBA" id="ARBA00023204"/>
    </source>
</evidence>
<comment type="subcellular location">
    <subcellularLocation>
        <location evidence="1">Cytoplasm</location>
    </subcellularLocation>
</comment>
<accession>A0A662DG82</accession>
<keyword evidence="4" id="KW-0677">Repeat</keyword>
<sequence>SLAVKIRGKNIYDVVRMSVKECQRFFSSLRPTQREKLIAGEILKEIIKRLGFMVNVGLDYLTLDRRIGTLSGGEAERIRLATQIGSGLVGVIYILDEPSIGLHQRDIKRLLDTLKELRDLGNTIIVVEHDRSAIEAADHIIDLGPGAGEHGGKIVFQGSVSGIKNCPQSLTGKYLKGELKIPLPLRRRHATDGRYLKVIGAKEHNLKSINVEIPIGTFTCITGVSGSGKSTLVEDILYKALAQHFYRSRVKPGKYERIEGLEHIDKVVVIDQSPIGRTPRSNPATYTGLFTPIRQIFARVEEARMRGYSQGRFSFNVRKGRCHQCKGEGMIKIEMQFLPDVYVPCDVCKGKRYNRETLQIKYKGKNIADVLEMTVEEALEFFHNIPQVKRKLKTLYDVGLGYIQLGQPAPTLSGGEAQRVKLARELSKIGTGKTLYILDEPTTGLHFADIEKLLSVLNRLVDKGNTVLVIEHNPDVIKVADYIIDLGPEGGDEGGQVVACGAPEQIAQNPKSHTGQVLREVLNQG</sequence>
<dbReference type="SUPFAM" id="SSF52540">
    <property type="entry name" value="P-loop containing nucleoside triphosphate hydrolases"/>
    <property type="match status" value="2"/>
</dbReference>
<organism evidence="18 19">
    <name type="scientific">Aerophobetes bacterium</name>
    <dbReference type="NCBI Taxonomy" id="2030807"/>
    <lineage>
        <taxon>Bacteria</taxon>
        <taxon>Candidatus Aerophobota</taxon>
    </lineage>
</organism>
<keyword evidence="10" id="KW-0067">ATP-binding</keyword>
<evidence type="ECO:0000256" key="5">
    <source>
        <dbReference type="ARBA" id="ARBA00022741"/>
    </source>
</evidence>
<dbReference type="GO" id="GO:0016887">
    <property type="term" value="F:ATP hydrolysis activity"/>
    <property type="evidence" value="ECO:0007669"/>
    <property type="project" value="InterPro"/>
</dbReference>
<evidence type="ECO:0000313" key="18">
    <source>
        <dbReference type="EMBL" id="RLE13303.1"/>
    </source>
</evidence>
<evidence type="ECO:0000256" key="9">
    <source>
        <dbReference type="ARBA" id="ARBA00022833"/>
    </source>
</evidence>
<evidence type="ECO:0000256" key="6">
    <source>
        <dbReference type="ARBA" id="ARBA00022763"/>
    </source>
</evidence>
<feature type="non-terminal residue" evidence="18">
    <location>
        <position position="1"/>
    </location>
</feature>
<dbReference type="FunFam" id="1.20.1580.10:FF:000002">
    <property type="entry name" value="UvrABC system protein A"/>
    <property type="match status" value="1"/>
</dbReference>
<dbReference type="InterPro" id="IPR003593">
    <property type="entry name" value="AAA+_ATPase"/>
</dbReference>
<evidence type="ECO:0000256" key="10">
    <source>
        <dbReference type="ARBA" id="ARBA00022840"/>
    </source>
</evidence>
<dbReference type="FunFam" id="3.40.50.300:FF:000272">
    <property type="entry name" value="UvrABC system protein A"/>
    <property type="match status" value="1"/>
</dbReference>
<evidence type="ECO:0000259" key="17">
    <source>
        <dbReference type="PROSITE" id="PS50893"/>
    </source>
</evidence>
<dbReference type="InterPro" id="IPR017871">
    <property type="entry name" value="ABC_transporter-like_CS"/>
</dbReference>
<keyword evidence="12" id="KW-0238">DNA-binding</keyword>
<keyword evidence="7" id="KW-0228">DNA excision</keyword>
<evidence type="ECO:0000256" key="2">
    <source>
        <dbReference type="ARBA" id="ARBA00022490"/>
    </source>
</evidence>
<dbReference type="PROSITE" id="PS50893">
    <property type="entry name" value="ABC_TRANSPORTER_2"/>
    <property type="match status" value="1"/>
</dbReference>
<comment type="caution">
    <text evidence="18">The sequence shown here is derived from an EMBL/GenBank/DDBJ whole genome shotgun (WGS) entry which is preliminary data.</text>
</comment>
<dbReference type="SMART" id="SM00382">
    <property type="entry name" value="AAA"/>
    <property type="match status" value="1"/>
</dbReference>
<dbReference type="GO" id="GO:0005524">
    <property type="term" value="F:ATP binding"/>
    <property type="evidence" value="ECO:0007669"/>
    <property type="project" value="UniProtKB-KW"/>
</dbReference>
<reference evidence="18 19" key="1">
    <citation type="submission" date="2018-06" db="EMBL/GenBank/DDBJ databases">
        <title>Extensive metabolic versatility and redundancy in microbially diverse, dynamic hydrothermal sediments.</title>
        <authorList>
            <person name="Dombrowski N."/>
            <person name="Teske A."/>
            <person name="Baker B.J."/>
        </authorList>
    </citation>
    <scope>NUCLEOTIDE SEQUENCE [LARGE SCALE GENOMIC DNA]</scope>
    <source>
        <strain evidence="18">B3_G15</strain>
    </source>
</reference>
<evidence type="ECO:0000256" key="1">
    <source>
        <dbReference type="ARBA" id="ARBA00004496"/>
    </source>
</evidence>
<dbReference type="GO" id="GO:0004518">
    <property type="term" value="F:nuclease activity"/>
    <property type="evidence" value="ECO:0007669"/>
    <property type="project" value="UniProtKB-KW"/>
</dbReference>
<keyword evidence="11" id="KW-0267">Excision nuclease</keyword>
<proteinExistence type="inferred from homology"/>
<dbReference type="Gene3D" id="3.40.50.300">
    <property type="entry name" value="P-loop containing nucleotide triphosphate hydrolases"/>
    <property type="match status" value="2"/>
</dbReference>
<dbReference type="Gene3D" id="1.20.1580.10">
    <property type="entry name" value="ABC transporter ATPase like domain"/>
    <property type="match status" value="1"/>
</dbReference>
<dbReference type="PANTHER" id="PTHR43152:SF3">
    <property type="entry name" value="UVRABC SYSTEM PROTEIN A"/>
    <property type="match status" value="1"/>
</dbReference>
<comment type="similarity">
    <text evidence="14">Belongs to the ABC transporter superfamily. UvrA family.</text>
</comment>
<dbReference type="Proteomes" id="UP000280417">
    <property type="component" value="Unassembled WGS sequence"/>
</dbReference>
<dbReference type="NCBIfam" id="TIGR00630">
    <property type="entry name" value="uvra"/>
    <property type="match status" value="1"/>
</dbReference>
<evidence type="ECO:0000256" key="14">
    <source>
        <dbReference type="ARBA" id="ARBA00038000"/>
    </source>
</evidence>
<dbReference type="GO" id="GO:0008270">
    <property type="term" value="F:zinc ion binding"/>
    <property type="evidence" value="ECO:0007669"/>
    <property type="project" value="UniProtKB-KW"/>
</dbReference>
<evidence type="ECO:0000256" key="12">
    <source>
        <dbReference type="ARBA" id="ARBA00023125"/>
    </source>
</evidence>
<name>A0A662DG82_UNCAE</name>
<evidence type="ECO:0000256" key="3">
    <source>
        <dbReference type="ARBA" id="ARBA00022723"/>
    </source>
</evidence>
<keyword evidence="9" id="KW-0862">Zinc</keyword>
<evidence type="ECO:0000256" key="16">
    <source>
        <dbReference type="ARBA" id="ARBA00042156"/>
    </source>
</evidence>
<dbReference type="InterPro" id="IPR003439">
    <property type="entry name" value="ABC_transporter-like_ATP-bd"/>
</dbReference>
<dbReference type="PANTHER" id="PTHR43152">
    <property type="entry name" value="UVRABC SYSTEM PROTEIN A"/>
    <property type="match status" value="1"/>
</dbReference>
<keyword evidence="3" id="KW-0479">Metal-binding</keyword>
<dbReference type="GO" id="GO:0003677">
    <property type="term" value="F:DNA binding"/>
    <property type="evidence" value="ECO:0007669"/>
    <property type="project" value="UniProtKB-KW"/>
</dbReference>
<dbReference type="EMBL" id="QMQA01000104">
    <property type="protein sequence ID" value="RLE13303.1"/>
    <property type="molecule type" value="Genomic_DNA"/>
</dbReference>
<keyword evidence="6" id="KW-0227">DNA damage</keyword>
<keyword evidence="13" id="KW-0234">DNA repair</keyword>
<dbReference type="GO" id="GO:0006289">
    <property type="term" value="P:nucleotide-excision repair"/>
    <property type="evidence" value="ECO:0007669"/>
    <property type="project" value="InterPro"/>
</dbReference>
<evidence type="ECO:0000256" key="7">
    <source>
        <dbReference type="ARBA" id="ARBA00022769"/>
    </source>
</evidence>
<evidence type="ECO:0000256" key="11">
    <source>
        <dbReference type="ARBA" id="ARBA00022881"/>
    </source>
</evidence>
<dbReference type="GO" id="GO:0005737">
    <property type="term" value="C:cytoplasm"/>
    <property type="evidence" value="ECO:0007669"/>
    <property type="project" value="UniProtKB-SubCell"/>
</dbReference>
<evidence type="ECO:0000256" key="8">
    <source>
        <dbReference type="ARBA" id="ARBA00022771"/>
    </source>
</evidence>
<evidence type="ECO:0000256" key="4">
    <source>
        <dbReference type="ARBA" id="ARBA00022737"/>
    </source>
</evidence>
<keyword evidence="5" id="KW-0547">Nucleotide-binding</keyword>
<dbReference type="AlphaFoldDB" id="A0A662DG82"/>
<dbReference type="InterPro" id="IPR004602">
    <property type="entry name" value="UvrA"/>
</dbReference>
<dbReference type="InterPro" id="IPR027417">
    <property type="entry name" value="P-loop_NTPase"/>
</dbReference>
<evidence type="ECO:0000313" key="19">
    <source>
        <dbReference type="Proteomes" id="UP000280417"/>
    </source>
</evidence>
<protein>
    <recommendedName>
        <fullName evidence="15">UvrABC system protein A</fullName>
    </recommendedName>
    <alternativeName>
        <fullName evidence="16">Excinuclease ABC subunit A</fullName>
    </alternativeName>
</protein>